<keyword evidence="1" id="KW-0812">Transmembrane</keyword>
<dbReference type="Proteomes" id="UP000076927">
    <property type="component" value="Chromosome"/>
</dbReference>
<accession>A0A172TPH9</accession>
<evidence type="ECO:0000313" key="3">
    <source>
        <dbReference type="Proteomes" id="UP000076927"/>
    </source>
</evidence>
<dbReference type="AlphaFoldDB" id="A0A172TPH9"/>
<dbReference type="STRING" id="1178515.SY83_15780"/>
<organism evidence="2 3">
    <name type="scientific">Paenibacillus swuensis</name>
    <dbReference type="NCBI Taxonomy" id="1178515"/>
    <lineage>
        <taxon>Bacteria</taxon>
        <taxon>Bacillati</taxon>
        <taxon>Bacillota</taxon>
        <taxon>Bacilli</taxon>
        <taxon>Bacillales</taxon>
        <taxon>Paenibacillaceae</taxon>
        <taxon>Paenibacillus</taxon>
    </lineage>
</organism>
<proteinExistence type="predicted"/>
<dbReference type="KEGG" id="pswu:SY83_15780"/>
<keyword evidence="3" id="KW-1185">Reference proteome</keyword>
<name>A0A172TPH9_9BACL</name>
<dbReference type="PATRIC" id="fig|1178515.4.peg.3173"/>
<keyword evidence="1" id="KW-1133">Transmembrane helix</keyword>
<sequence>MLSDDLGWLSILPVFMLIIYIGMIGLSIYGFVLFVKLARRGIRVMDLYLQDKNERKPGPPSL</sequence>
<gene>
    <name evidence="2" type="ORF">SY83_15780</name>
</gene>
<dbReference type="EMBL" id="CP011388">
    <property type="protein sequence ID" value="ANE48955.1"/>
    <property type="molecule type" value="Genomic_DNA"/>
</dbReference>
<keyword evidence="1" id="KW-0472">Membrane</keyword>
<reference evidence="2 3" key="1">
    <citation type="submission" date="2015-01" db="EMBL/GenBank/DDBJ databases">
        <title>Paenibacillus swuensis/DY6/whole genome sequencing.</title>
        <authorList>
            <person name="Kim M.K."/>
            <person name="Srinivasan S."/>
            <person name="Lee J.-J."/>
        </authorList>
    </citation>
    <scope>NUCLEOTIDE SEQUENCE [LARGE SCALE GENOMIC DNA]</scope>
    <source>
        <strain evidence="2 3">DY6</strain>
    </source>
</reference>
<evidence type="ECO:0000256" key="1">
    <source>
        <dbReference type="SAM" id="Phobius"/>
    </source>
</evidence>
<evidence type="ECO:0000313" key="2">
    <source>
        <dbReference type="EMBL" id="ANE48955.1"/>
    </source>
</evidence>
<protein>
    <submittedName>
        <fullName evidence="2">Uncharacterized protein</fullName>
    </submittedName>
</protein>
<feature type="transmembrane region" description="Helical" evidence="1">
    <location>
        <begin position="6"/>
        <end position="35"/>
    </location>
</feature>